<dbReference type="Pfam" id="PF10711">
    <property type="entry name" value="DUF2513"/>
    <property type="match status" value="1"/>
</dbReference>
<dbReference type="STRING" id="1156395.DBT_1848"/>
<organism evidence="1 2">
    <name type="scientific">Dissulfuribacter thermophilus</name>
    <dbReference type="NCBI Taxonomy" id="1156395"/>
    <lineage>
        <taxon>Bacteria</taxon>
        <taxon>Pseudomonadati</taxon>
        <taxon>Thermodesulfobacteriota</taxon>
        <taxon>Dissulfuribacteria</taxon>
        <taxon>Dissulfuribacterales</taxon>
        <taxon>Dissulfuribacteraceae</taxon>
        <taxon>Dissulfuribacter</taxon>
    </lineage>
</organism>
<dbReference type="RefSeq" id="WP_067619319.1">
    <property type="nucleotide sequence ID" value="NZ_MAGO01000009.1"/>
</dbReference>
<name>A0A1B9F4C6_9BACT</name>
<dbReference type="InterPro" id="IPR019650">
    <property type="entry name" value="DUF2513"/>
</dbReference>
<dbReference type="EMBL" id="MAGO01000009">
    <property type="protein sequence ID" value="OCC14788.1"/>
    <property type="molecule type" value="Genomic_DNA"/>
</dbReference>
<gene>
    <name evidence="1" type="ORF">DBT_1848</name>
</gene>
<sequence>MKRNIDLIRELLHRVEAGEIKGTDNFNIPGYQDDEIKYHLVLLAEAGLIKATFLESDQAGVEAVIVHRLTWDGHEFLDAARNAFSGQPQASSLRKPIRIFPT</sequence>
<dbReference type="Proteomes" id="UP000093080">
    <property type="component" value="Unassembled WGS sequence"/>
</dbReference>
<accession>A0A1B9F4C6</accession>
<dbReference type="OrthoDB" id="6960201at2"/>
<evidence type="ECO:0000313" key="1">
    <source>
        <dbReference type="EMBL" id="OCC14788.1"/>
    </source>
</evidence>
<proteinExistence type="predicted"/>
<protein>
    <recommendedName>
        <fullName evidence="3">DUF2513 domain-containing protein</fullName>
    </recommendedName>
</protein>
<comment type="caution">
    <text evidence="1">The sequence shown here is derived from an EMBL/GenBank/DDBJ whole genome shotgun (WGS) entry which is preliminary data.</text>
</comment>
<dbReference type="AlphaFoldDB" id="A0A1B9F4C6"/>
<keyword evidence="2" id="KW-1185">Reference proteome</keyword>
<evidence type="ECO:0008006" key="3">
    <source>
        <dbReference type="Google" id="ProtNLM"/>
    </source>
</evidence>
<evidence type="ECO:0000313" key="2">
    <source>
        <dbReference type="Proteomes" id="UP000093080"/>
    </source>
</evidence>
<reference evidence="1 2" key="1">
    <citation type="submission" date="2016-06" db="EMBL/GenBank/DDBJ databases">
        <title>Respiratory ammonification of nitrate coupled to the oxidation of elemental sulfur in deep-sea autotrophic thermophilic bacteria.</title>
        <authorList>
            <person name="Slobodkina G.B."/>
            <person name="Mardanov A.V."/>
            <person name="Ravin N.V."/>
            <person name="Frolova A.A."/>
            <person name="Viryasiv M.B."/>
            <person name="Chernyh N.A."/>
            <person name="Bonch-Osmolovskaya E.A."/>
            <person name="Slobodkin A.I."/>
        </authorList>
    </citation>
    <scope>NUCLEOTIDE SEQUENCE [LARGE SCALE GENOMIC DNA]</scope>
    <source>
        <strain evidence="1 2">S69</strain>
    </source>
</reference>